<comment type="function">
    <text evidence="11">Catalyzes the specific phosphorylation of the 3-hydroxyl group of shikimic acid using ATP as a cosubstrate.</text>
</comment>
<dbReference type="SUPFAM" id="SSF48600">
    <property type="entry name" value="Chorismate mutase II"/>
    <property type="match status" value="1"/>
</dbReference>
<dbReference type="GO" id="GO:0009073">
    <property type="term" value="P:aromatic amino acid family biosynthetic process"/>
    <property type="evidence" value="ECO:0007669"/>
    <property type="project" value="UniProtKB-KW"/>
</dbReference>
<dbReference type="InterPro" id="IPR031322">
    <property type="entry name" value="Shikimate/glucono_kinase"/>
</dbReference>
<dbReference type="GO" id="GO:0008652">
    <property type="term" value="P:amino acid biosynthetic process"/>
    <property type="evidence" value="ECO:0007669"/>
    <property type="project" value="UniProtKB-KW"/>
</dbReference>
<feature type="binding site" evidence="11">
    <location>
        <begin position="100"/>
        <end position="105"/>
    </location>
    <ligand>
        <name>ATP</name>
        <dbReference type="ChEBI" id="CHEBI:30616"/>
    </ligand>
</feature>
<keyword evidence="5 11" id="KW-0808">Transferase</keyword>
<keyword evidence="11" id="KW-0963">Cytoplasm</keyword>
<dbReference type="InterPro" id="IPR036979">
    <property type="entry name" value="CM_dom_sf"/>
</dbReference>
<keyword evidence="11" id="KW-0479">Metal-binding</keyword>
<dbReference type="SMART" id="SM00830">
    <property type="entry name" value="CM_2"/>
    <property type="match status" value="1"/>
</dbReference>
<dbReference type="Gene3D" id="1.20.59.10">
    <property type="entry name" value="Chorismate mutase"/>
    <property type="match status" value="1"/>
</dbReference>
<feature type="domain" description="Chorismate mutase" evidence="12">
    <location>
        <begin position="1"/>
        <end position="88"/>
    </location>
</feature>
<evidence type="ECO:0000256" key="2">
    <source>
        <dbReference type="ARBA" id="ARBA00006997"/>
    </source>
</evidence>
<dbReference type="InterPro" id="IPR000623">
    <property type="entry name" value="Shikimate_kinase/TSH1"/>
</dbReference>
<sequence>MGNLDELRYKIDQCDKALVEIFSKRLELVSEVLKYKKEKGLPILHPKREAEVIKKAVAHLNNPNYQQEIIALFEEVMRTSRRLQSKILVTQNIVLIGFMGSGKTTVGRELSIHMEMPFIDIDQLIEEEEKVTISEIFQVQGEDYFRRLESRMVKKISERKNSIISCGGGVILNQANIVELKTNGIIILLDAKEETIYNRIKLDSNRPLLKNSMDIKTIENIMLQRKEKYRESADIIINTDNKPVDEICKEIIEKLLTIV</sequence>
<feature type="binding site" evidence="11">
    <location>
        <position position="146"/>
    </location>
    <ligand>
        <name>substrate</name>
    </ligand>
</feature>
<dbReference type="GO" id="GO:0009423">
    <property type="term" value="P:chorismate biosynthetic process"/>
    <property type="evidence" value="ECO:0007669"/>
    <property type="project" value="UniProtKB-UniRule"/>
</dbReference>
<organism evidence="13 14">
    <name type="scientific">Alkaliphilus peptidifermentans DSM 18978</name>
    <dbReference type="NCBI Taxonomy" id="1120976"/>
    <lineage>
        <taxon>Bacteria</taxon>
        <taxon>Bacillati</taxon>
        <taxon>Bacillota</taxon>
        <taxon>Clostridia</taxon>
        <taxon>Peptostreptococcales</taxon>
        <taxon>Natronincolaceae</taxon>
        <taxon>Alkaliphilus</taxon>
    </lineage>
</organism>
<dbReference type="Proteomes" id="UP000198636">
    <property type="component" value="Unassembled WGS sequence"/>
</dbReference>
<dbReference type="NCBIfam" id="TIGR01805">
    <property type="entry name" value="CM_mono_grmpos"/>
    <property type="match status" value="1"/>
</dbReference>
<comment type="cofactor">
    <cofactor evidence="11">
        <name>Mg(2+)</name>
        <dbReference type="ChEBI" id="CHEBI:18420"/>
    </cofactor>
    <text evidence="11">Binds 1 Mg(2+) ion per subunit.</text>
</comment>
<dbReference type="InterPro" id="IPR036263">
    <property type="entry name" value="Chorismate_II_sf"/>
</dbReference>
<evidence type="ECO:0000256" key="8">
    <source>
        <dbReference type="ARBA" id="ARBA00022840"/>
    </source>
</evidence>
<evidence type="ECO:0000256" key="7">
    <source>
        <dbReference type="ARBA" id="ARBA00022777"/>
    </source>
</evidence>
<evidence type="ECO:0000313" key="14">
    <source>
        <dbReference type="Proteomes" id="UP000198636"/>
    </source>
</evidence>
<evidence type="ECO:0000313" key="13">
    <source>
        <dbReference type="EMBL" id="SCY11462.1"/>
    </source>
</evidence>
<dbReference type="UniPathway" id="UPA00053">
    <property type="reaction ID" value="UER00088"/>
</dbReference>
<dbReference type="InterPro" id="IPR011279">
    <property type="entry name" value="Chorismate_mutase_GmP"/>
</dbReference>
<dbReference type="HAMAP" id="MF_00109">
    <property type="entry name" value="Shikimate_kinase"/>
    <property type="match status" value="1"/>
</dbReference>
<comment type="caution">
    <text evidence="11">Lacks conserved residue(s) required for the propagation of feature annotation.</text>
</comment>
<dbReference type="InterPro" id="IPR002701">
    <property type="entry name" value="CM_II_prokaryot"/>
</dbReference>
<evidence type="ECO:0000256" key="3">
    <source>
        <dbReference type="ARBA" id="ARBA00012154"/>
    </source>
</evidence>
<reference evidence="13 14" key="1">
    <citation type="submission" date="2016-10" db="EMBL/GenBank/DDBJ databases">
        <authorList>
            <person name="de Groot N.N."/>
        </authorList>
    </citation>
    <scope>NUCLEOTIDE SEQUENCE [LARGE SCALE GENOMIC DNA]</scope>
    <source>
        <strain evidence="13 14">DSM 18978</strain>
    </source>
</reference>
<gene>
    <name evidence="11" type="primary">aroK</name>
    <name evidence="13" type="ORF">SAMN03080606_00842</name>
</gene>
<dbReference type="GO" id="GO:0000287">
    <property type="term" value="F:magnesium ion binding"/>
    <property type="evidence" value="ECO:0007669"/>
    <property type="project" value="UniProtKB-UniRule"/>
</dbReference>
<dbReference type="GO" id="GO:0005829">
    <property type="term" value="C:cytosol"/>
    <property type="evidence" value="ECO:0007669"/>
    <property type="project" value="TreeGrafter"/>
</dbReference>
<keyword evidence="14" id="KW-1185">Reference proteome</keyword>
<evidence type="ECO:0000259" key="12">
    <source>
        <dbReference type="PROSITE" id="PS51168"/>
    </source>
</evidence>
<feature type="binding site" evidence="11">
    <location>
        <position position="206"/>
    </location>
    <ligand>
        <name>ATP</name>
        <dbReference type="ChEBI" id="CHEBI:30616"/>
    </ligand>
</feature>
<dbReference type="GO" id="GO:0005524">
    <property type="term" value="F:ATP binding"/>
    <property type="evidence" value="ECO:0007669"/>
    <property type="project" value="UniProtKB-UniRule"/>
</dbReference>
<name>A0A1G5D9S4_9FIRM</name>
<comment type="similarity">
    <text evidence="2 11">Belongs to the shikimate kinase family.</text>
</comment>
<evidence type="ECO:0000256" key="9">
    <source>
        <dbReference type="ARBA" id="ARBA00023141"/>
    </source>
</evidence>
<dbReference type="GO" id="GO:0004106">
    <property type="term" value="F:chorismate mutase activity"/>
    <property type="evidence" value="ECO:0007669"/>
    <property type="project" value="InterPro"/>
</dbReference>
<keyword evidence="4 11" id="KW-0028">Amino-acid biosynthesis</keyword>
<protein>
    <recommendedName>
        <fullName evidence="3 11">Shikimate kinase</fullName>
        <shortName evidence="11">SK</shortName>
        <ecNumber evidence="3 11">2.7.1.71</ecNumber>
    </recommendedName>
</protein>
<dbReference type="EMBL" id="FMUS01000004">
    <property type="protein sequence ID" value="SCY11462.1"/>
    <property type="molecule type" value="Genomic_DNA"/>
</dbReference>
<dbReference type="PANTHER" id="PTHR21087:SF16">
    <property type="entry name" value="SHIKIMATE KINASE 1, CHLOROPLASTIC"/>
    <property type="match status" value="1"/>
</dbReference>
<evidence type="ECO:0000256" key="4">
    <source>
        <dbReference type="ARBA" id="ARBA00022605"/>
    </source>
</evidence>
<dbReference type="InterPro" id="IPR027417">
    <property type="entry name" value="P-loop_NTPase"/>
</dbReference>
<dbReference type="OrthoDB" id="9800332at2"/>
<comment type="subcellular location">
    <subcellularLocation>
        <location evidence="11">Cytoplasm</location>
    </subcellularLocation>
</comment>
<feature type="binding site" evidence="11">
    <location>
        <position position="122"/>
    </location>
    <ligand>
        <name>substrate</name>
    </ligand>
</feature>
<dbReference type="CDD" id="cd00464">
    <property type="entry name" value="SK"/>
    <property type="match status" value="1"/>
</dbReference>
<evidence type="ECO:0000256" key="10">
    <source>
        <dbReference type="ARBA" id="ARBA00048567"/>
    </source>
</evidence>
<dbReference type="EC" id="2.7.1.71" evidence="3 11"/>
<feature type="binding site" evidence="11">
    <location>
        <position position="104"/>
    </location>
    <ligand>
        <name>Mg(2+)</name>
        <dbReference type="ChEBI" id="CHEBI:18420"/>
    </ligand>
</feature>
<dbReference type="AlphaFoldDB" id="A0A1G5D9S4"/>
<dbReference type="PRINTS" id="PR01100">
    <property type="entry name" value="SHIKIMTKNASE"/>
</dbReference>
<keyword evidence="6 11" id="KW-0547">Nucleotide-binding</keyword>
<evidence type="ECO:0000256" key="11">
    <source>
        <dbReference type="HAMAP-Rule" id="MF_00109"/>
    </source>
</evidence>
<dbReference type="SUPFAM" id="SSF52540">
    <property type="entry name" value="P-loop containing nucleoside triphosphate hydrolases"/>
    <property type="match status" value="1"/>
</dbReference>
<dbReference type="Gene3D" id="3.40.50.300">
    <property type="entry name" value="P-loop containing nucleotide triphosphate hydrolases"/>
    <property type="match status" value="1"/>
</dbReference>
<dbReference type="PANTHER" id="PTHR21087">
    <property type="entry name" value="SHIKIMATE KINASE"/>
    <property type="match status" value="1"/>
</dbReference>
<comment type="subunit">
    <text evidence="11">Monomer.</text>
</comment>
<dbReference type="Pfam" id="PF01817">
    <property type="entry name" value="CM_2"/>
    <property type="match status" value="1"/>
</dbReference>
<keyword evidence="9 11" id="KW-0057">Aromatic amino acid biosynthesis</keyword>
<evidence type="ECO:0000256" key="1">
    <source>
        <dbReference type="ARBA" id="ARBA00004842"/>
    </source>
</evidence>
<evidence type="ECO:0000256" key="5">
    <source>
        <dbReference type="ARBA" id="ARBA00022679"/>
    </source>
</evidence>
<keyword evidence="11" id="KW-0460">Magnesium</keyword>
<feature type="binding site" evidence="11">
    <location>
        <position position="225"/>
    </location>
    <ligand>
        <name>substrate</name>
    </ligand>
</feature>
<comment type="catalytic activity">
    <reaction evidence="10 11">
        <text>shikimate + ATP = 3-phosphoshikimate + ADP + H(+)</text>
        <dbReference type="Rhea" id="RHEA:13121"/>
        <dbReference type="ChEBI" id="CHEBI:15378"/>
        <dbReference type="ChEBI" id="CHEBI:30616"/>
        <dbReference type="ChEBI" id="CHEBI:36208"/>
        <dbReference type="ChEBI" id="CHEBI:145989"/>
        <dbReference type="ChEBI" id="CHEBI:456216"/>
        <dbReference type="EC" id="2.7.1.71"/>
    </reaction>
</comment>
<dbReference type="Pfam" id="PF01202">
    <property type="entry name" value="SKI"/>
    <property type="match status" value="1"/>
</dbReference>
<dbReference type="GO" id="GO:0004765">
    <property type="term" value="F:shikimate kinase activity"/>
    <property type="evidence" value="ECO:0007669"/>
    <property type="project" value="UniProtKB-UniRule"/>
</dbReference>
<feature type="binding site" evidence="11">
    <location>
        <position position="168"/>
    </location>
    <ligand>
        <name>substrate</name>
    </ligand>
</feature>
<dbReference type="InterPro" id="IPR023000">
    <property type="entry name" value="Shikimate_kinase_CS"/>
</dbReference>
<dbReference type="PROSITE" id="PS51168">
    <property type="entry name" value="CHORISMATE_MUT_2"/>
    <property type="match status" value="1"/>
</dbReference>
<dbReference type="RefSeq" id="WP_091540325.1">
    <property type="nucleotide sequence ID" value="NZ_FMUS01000004.1"/>
</dbReference>
<accession>A0A1G5D9S4</accession>
<comment type="pathway">
    <text evidence="1 11">Metabolic intermediate biosynthesis; chorismate biosynthesis; chorismate from D-erythrose 4-phosphate and phosphoenolpyruvate: step 5/7.</text>
</comment>
<dbReference type="PROSITE" id="PS01128">
    <property type="entry name" value="SHIKIMATE_KINASE"/>
    <property type="match status" value="1"/>
</dbReference>
<proteinExistence type="inferred from homology"/>
<keyword evidence="8 11" id="KW-0067">ATP-binding</keyword>
<dbReference type="STRING" id="1120976.SAMN03080606_00842"/>
<keyword evidence="7 11" id="KW-0418">Kinase</keyword>
<evidence type="ECO:0000256" key="6">
    <source>
        <dbReference type="ARBA" id="ARBA00022741"/>
    </source>
</evidence>